<accession>F9WGJ6</accession>
<dbReference type="InterPro" id="IPR025932">
    <property type="entry name" value="Trypano_VSG_B_N_dom"/>
</dbReference>
<evidence type="ECO:0000256" key="10">
    <source>
        <dbReference type="SAM" id="SignalP"/>
    </source>
</evidence>
<dbReference type="EMBL" id="CAEQ01002278">
    <property type="protein sequence ID" value="CCD16433.1"/>
    <property type="molecule type" value="Genomic_DNA"/>
</dbReference>
<dbReference type="VEuPathDB" id="TriTrypDB:TcIL3000_0_13550"/>
<comment type="caution">
    <text evidence="12">The sequence shown here is derived from an EMBL/GenBank/DDBJ whole genome shotgun (WGS) entry which is preliminary data.</text>
</comment>
<comment type="subcellular location">
    <subcellularLocation>
        <location evidence="2">Cell membrane</location>
        <topology evidence="2">Lipid-anchor</topology>
        <topology evidence="2">GPI-anchor</topology>
    </subcellularLocation>
</comment>
<dbReference type="GO" id="GO:0098552">
    <property type="term" value="C:side of membrane"/>
    <property type="evidence" value="ECO:0007669"/>
    <property type="project" value="UniProtKB-KW"/>
</dbReference>
<comment type="function">
    <text evidence="1">VSG forms a coat on the surface of the parasite. The trypanosome evades the immune response of the host by expressing a series of antigenically distinct VSGs from an estimated 1000 VSG genes.</text>
</comment>
<evidence type="ECO:0000256" key="6">
    <source>
        <dbReference type="ARBA" id="ARBA00023136"/>
    </source>
</evidence>
<feature type="chain" id="PRO_5003390308" evidence="10">
    <location>
        <begin position="26"/>
        <end position="399"/>
    </location>
</feature>
<evidence type="ECO:0000256" key="3">
    <source>
        <dbReference type="ARBA" id="ARBA00022475"/>
    </source>
</evidence>
<protein>
    <submittedName>
        <fullName evidence="12">Variant surface glycoprotein</fullName>
    </submittedName>
</protein>
<keyword evidence="4" id="KW-0336">GPI-anchor</keyword>
<reference evidence="12 13" key="2">
    <citation type="journal article" date="2012" name="Proc. Natl. Acad. Sci. U.S.A.">
        <title>Antigenic diversity is generated by distinct evolutionary mechanisms in African trypanosome species.</title>
        <authorList>
            <person name="Jackson A.P."/>
            <person name="Berry A."/>
            <person name="Aslett M."/>
            <person name="Allison H.C."/>
            <person name="Burton P."/>
            <person name="Vavrova-Anderson J."/>
            <person name="Brown R."/>
            <person name="Browne H."/>
            <person name="Corton N."/>
            <person name="Hauser H."/>
            <person name="Gamble J."/>
            <person name="Gilderthorp R."/>
            <person name="Marcello L."/>
            <person name="McQuillan J."/>
            <person name="Otto T.D."/>
            <person name="Quail M.A."/>
            <person name="Sanders M.J."/>
            <person name="van Tonder A."/>
            <person name="Ginger M.L."/>
            <person name="Field M.C."/>
            <person name="Barry J.D."/>
            <person name="Hertz-Fowler C."/>
            <person name="Berriman M."/>
        </authorList>
    </citation>
    <scope>NUCLEOTIDE SEQUENCE [LARGE SCALE GENOMIC DNA]</scope>
    <source>
        <strain evidence="12 13">IL3000</strain>
    </source>
</reference>
<sequence length="399" mass="44262">MMKLFMVMMVVMGGWVREWWIKAQAGQTVSENDNDKHFSLLCRIYNVAQHPPIKPVDTKEYQKIVDDIDALSAAANGKERVNTQSEETKSAQTQLTGISRDAKKLLDEIKKINPEGQAEMAKNTFNQVIFGKNGKEDLSHEALEVVPSRMAACGSKPLEKKGQSAGKNLIVDFFCLCAKHDVEDGVDKVCGVSVGRGRESGWGGTKLVSPDTMWNEVKIGCKNVAPHTVTSTQTGHSLYHEFLTKVKAGGNVKVKDSGIVHKRGMLGTAVSENRDSKYNCNGKKTFPPRPSSASGAGVCVFYGNHHREDNIAWLKKFKTGLNIIDKLNTETASWQHQLTTLLNRARELYEKVKADSQIEEENMEEPIAAQHPNPDENENTDSSTQSQRHSLLAWALLLQ</sequence>
<keyword evidence="13" id="KW-1185">Reference proteome</keyword>
<keyword evidence="7" id="KW-0325">Glycoprotein</keyword>
<feature type="domain" description="Trypanosome variant surface glycoprotein B-type N-terminal" evidence="11">
    <location>
        <begin position="81"/>
        <end position="332"/>
    </location>
</feature>
<feature type="region of interest" description="Disordered" evidence="9">
    <location>
        <begin position="358"/>
        <end position="388"/>
    </location>
</feature>
<keyword evidence="6" id="KW-0472">Membrane</keyword>
<evidence type="ECO:0000256" key="4">
    <source>
        <dbReference type="ARBA" id="ARBA00022622"/>
    </source>
</evidence>
<reference evidence="13" key="1">
    <citation type="submission" date="2011-07" db="EMBL/GenBank/DDBJ databases">
        <title>Divergent evolution of antigenic variation in African trypanosomes.</title>
        <authorList>
            <person name="Jackson A.P."/>
            <person name="Berry A."/>
            <person name="Allison H.C."/>
            <person name="Burton P."/>
            <person name="Anderson J."/>
            <person name="Aslett M."/>
            <person name="Brown R."/>
            <person name="Corton N."/>
            <person name="Harris D."/>
            <person name="Hauser H."/>
            <person name="Gamble J."/>
            <person name="Gilderthorp R."/>
            <person name="McQuillan J."/>
            <person name="Quail M.A."/>
            <person name="Sanders M."/>
            <person name="Van Tonder A."/>
            <person name="Ginger M.L."/>
            <person name="Donelson J.E."/>
            <person name="Field M.C."/>
            <person name="Barry J.D."/>
            <person name="Berriman M."/>
            <person name="Hertz-Fowler C."/>
        </authorList>
    </citation>
    <scope>NUCLEOTIDE SEQUENCE [LARGE SCALE GENOMIC DNA]</scope>
    <source>
        <strain evidence="13">IL3000</strain>
    </source>
</reference>
<evidence type="ECO:0000256" key="2">
    <source>
        <dbReference type="ARBA" id="ARBA00004609"/>
    </source>
</evidence>
<dbReference type="Pfam" id="PF13206">
    <property type="entry name" value="VSG_B"/>
    <property type="match status" value="1"/>
</dbReference>
<evidence type="ECO:0000256" key="1">
    <source>
        <dbReference type="ARBA" id="ARBA00002523"/>
    </source>
</evidence>
<keyword evidence="5 10" id="KW-0732">Signal</keyword>
<proteinExistence type="predicted"/>
<evidence type="ECO:0000259" key="11">
    <source>
        <dbReference type="Pfam" id="PF13206"/>
    </source>
</evidence>
<gene>
    <name evidence="12" type="ORF">TCIL3000_0_13550</name>
</gene>
<keyword evidence="3" id="KW-1003">Cell membrane</keyword>
<evidence type="ECO:0000256" key="5">
    <source>
        <dbReference type="ARBA" id="ARBA00022729"/>
    </source>
</evidence>
<name>F9WGJ6_TRYCI</name>
<dbReference type="AlphaFoldDB" id="F9WGJ6"/>
<keyword evidence="8" id="KW-0449">Lipoprotein</keyword>
<evidence type="ECO:0000313" key="13">
    <source>
        <dbReference type="Proteomes" id="UP000000702"/>
    </source>
</evidence>
<feature type="signal peptide" evidence="10">
    <location>
        <begin position="1"/>
        <end position="25"/>
    </location>
</feature>
<dbReference type="Proteomes" id="UP000000702">
    <property type="component" value="Unassembled WGS sequence"/>
</dbReference>
<evidence type="ECO:0000313" key="12">
    <source>
        <dbReference type="EMBL" id="CCD16433.1"/>
    </source>
</evidence>
<evidence type="ECO:0000256" key="7">
    <source>
        <dbReference type="ARBA" id="ARBA00023180"/>
    </source>
</evidence>
<dbReference type="GO" id="GO:0005886">
    <property type="term" value="C:plasma membrane"/>
    <property type="evidence" value="ECO:0007669"/>
    <property type="project" value="UniProtKB-SubCell"/>
</dbReference>
<organism evidence="12 13">
    <name type="scientific">Trypanosoma congolense (strain IL3000)</name>
    <dbReference type="NCBI Taxonomy" id="1068625"/>
    <lineage>
        <taxon>Eukaryota</taxon>
        <taxon>Discoba</taxon>
        <taxon>Euglenozoa</taxon>
        <taxon>Kinetoplastea</taxon>
        <taxon>Metakinetoplastina</taxon>
        <taxon>Trypanosomatida</taxon>
        <taxon>Trypanosomatidae</taxon>
        <taxon>Trypanosoma</taxon>
        <taxon>Nannomonas</taxon>
    </lineage>
</organism>
<evidence type="ECO:0000256" key="8">
    <source>
        <dbReference type="ARBA" id="ARBA00023288"/>
    </source>
</evidence>
<evidence type="ECO:0000256" key="9">
    <source>
        <dbReference type="SAM" id="MobiDB-lite"/>
    </source>
</evidence>